<protein>
    <submittedName>
        <fullName evidence="1">Mitochondrial fission ELM1 family protein</fullName>
    </submittedName>
</protein>
<sequence length="300" mass="33169">MQLTVWRFLDGNRAHEKQSAALVAGLRASFGGEGGVASFDIPCPPSFFSRVFSDPAQSRGLPKPDFIIGTGSGSRWPMLAARRHHGGRAVAINLPLLPYRWFDFAIVPEHDRPPPLPNIILSQGALTEPLPNSSIQSGRGLILVGGPSKHFTWDLQSLRQQLERLLAHPLDWQLSDSRRTPDGSLESVTGAKLVHWRECPPGWLQEQLATAEQIWVTEDSISMVFESLQSRARVGVLRVPSKKKANKVRATVQRLVDQGMVTDRLEDVSAPFAPVREPLNQYLVCARALLRRCGLPVADT</sequence>
<dbReference type="EMBL" id="JAPHQB010000006">
    <property type="protein sequence ID" value="MCX2801126.1"/>
    <property type="molecule type" value="Genomic_DNA"/>
</dbReference>
<evidence type="ECO:0000313" key="2">
    <source>
        <dbReference type="Proteomes" id="UP001209730"/>
    </source>
</evidence>
<proteinExistence type="predicted"/>
<gene>
    <name evidence="1" type="ORF">OQJ68_04915</name>
</gene>
<dbReference type="Pfam" id="PF06258">
    <property type="entry name" value="Mito_fiss_Elm1"/>
    <property type="match status" value="1"/>
</dbReference>
<dbReference type="RefSeq" id="WP_231902400.1">
    <property type="nucleotide sequence ID" value="NZ_CP014864.1"/>
</dbReference>
<comment type="caution">
    <text evidence="1">The sequence shown here is derived from an EMBL/GenBank/DDBJ whole genome shotgun (WGS) entry which is preliminary data.</text>
</comment>
<organism evidence="1 2">
    <name type="scientific">Microbulbifer thermotolerans</name>
    <dbReference type="NCBI Taxonomy" id="252514"/>
    <lineage>
        <taxon>Bacteria</taxon>
        <taxon>Pseudomonadati</taxon>
        <taxon>Pseudomonadota</taxon>
        <taxon>Gammaproteobacteria</taxon>
        <taxon>Cellvibrionales</taxon>
        <taxon>Microbulbiferaceae</taxon>
        <taxon>Microbulbifer</taxon>
    </lineage>
</organism>
<dbReference type="GeneID" id="76609131"/>
<accession>A0AB35HWD7</accession>
<dbReference type="AlphaFoldDB" id="A0AB35HWD7"/>
<name>A0AB35HWD7_MICTH</name>
<dbReference type="Proteomes" id="UP001209730">
    <property type="component" value="Unassembled WGS sequence"/>
</dbReference>
<dbReference type="InterPro" id="IPR009367">
    <property type="entry name" value="Elm1-like"/>
</dbReference>
<reference evidence="1" key="1">
    <citation type="submission" date="2022-11" db="EMBL/GenBank/DDBJ databases">
        <title>Chitin-degrading and fungicidal potential of chitinolytic bacterial strains from marine environment of the Pacific Ocean regions.</title>
        <authorList>
            <person name="Pentekhina I."/>
            <person name="Nedashkovskaya O."/>
            <person name="Seitkalieva A."/>
            <person name="Podvolotskaya A."/>
            <person name="Tekutyeva L."/>
            <person name="Balabanova L."/>
        </authorList>
    </citation>
    <scope>NUCLEOTIDE SEQUENCE</scope>
    <source>
        <strain evidence="1">KMM 6838</strain>
    </source>
</reference>
<evidence type="ECO:0000313" key="1">
    <source>
        <dbReference type="EMBL" id="MCX2801126.1"/>
    </source>
</evidence>